<gene>
    <name evidence="1" type="ORF">KP001_10575</name>
</gene>
<proteinExistence type="predicted"/>
<organism evidence="1 2">
    <name type="scientific">Geomonas subterranea</name>
    <dbReference type="NCBI Taxonomy" id="2847989"/>
    <lineage>
        <taxon>Bacteria</taxon>
        <taxon>Pseudomonadati</taxon>
        <taxon>Thermodesulfobacteriota</taxon>
        <taxon>Desulfuromonadia</taxon>
        <taxon>Geobacterales</taxon>
        <taxon>Geobacteraceae</taxon>
        <taxon>Geomonas</taxon>
    </lineage>
</organism>
<sequence length="94" mass="9454">MCDCGSGSGLRGGGPYATGKELVEFVLAAHGGRVACSPLPNALQVRCQECDKEFVLQTFVQGCPACGGVHAVSPPRANDPAAVQYAGADFGAAA</sequence>
<protein>
    <submittedName>
        <fullName evidence="1">Hydrogenase maturation nickel metallochaperone HypA</fullName>
    </submittedName>
</protein>
<dbReference type="RefSeq" id="WP_217289463.1">
    <property type="nucleotide sequence ID" value="NZ_CP077683.1"/>
</dbReference>
<name>A0ABX8LTU9_9BACT</name>
<evidence type="ECO:0000313" key="1">
    <source>
        <dbReference type="EMBL" id="QXE92925.1"/>
    </source>
</evidence>
<keyword evidence="2" id="KW-1185">Reference proteome</keyword>
<accession>A0ABX8LTU9</accession>
<dbReference type="EMBL" id="CP077683">
    <property type="protein sequence ID" value="QXE92925.1"/>
    <property type="molecule type" value="Genomic_DNA"/>
</dbReference>
<reference evidence="1 2" key="1">
    <citation type="submission" date="2021-06" db="EMBL/GenBank/DDBJ databases">
        <title>Gemonas diversity in paddy soil.</title>
        <authorList>
            <person name="Liu G."/>
        </authorList>
    </citation>
    <scope>NUCLEOTIDE SEQUENCE [LARGE SCALE GENOMIC DNA]</scope>
    <source>
        <strain evidence="1 2">RG2</strain>
    </source>
</reference>
<dbReference type="Proteomes" id="UP000683559">
    <property type="component" value="Chromosome"/>
</dbReference>
<evidence type="ECO:0000313" key="2">
    <source>
        <dbReference type="Proteomes" id="UP000683559"/>
    </source>
</evidence>